<keyword evidence="5" id="KW-0325">Glycoprotein</keyword>
<gene>
    <name evidence="9" type="ORF">WMY93_015229</name>
</gene>
<keyword evidence="6" id="KW-0393">Immunoglobulin domain</keyword>
<evidence type="ECO:0000256" key="2">
    <source>
        <dbReference type="ARBA" id="ARBA00022729"/>
    </source>
</evidence>
<reference evidence="10" key="1">
    <citation type="submission" date="2024-04" db="EMBL/GenBank/DDBJ databases">
        <title>Salinicola lusitanus LLJ914,a marine bacterium isolated from the Okinawa Trough.</title>
        <authorList>
            <person name="Li J."/>
        </authorList>
    </citation>
    <scope>NUCLEOTIDE SEQUENCE [LARGE SCALE GENOMIC DNA]</scope>
</reference>
<dbReference type="AlphaFoldDB" id="A0AAW0NQN3"/>
<protein>
    <recommendedName>
        <fullName evidence="8">Immunoglobulin V-set domain-containing protein</fullName>
    </recommendedName>
</protein>
<dbReference type="Proteomes" id="UP001460270">
    <property type="component" value="Unassembled WGS sequence"/>
</dbReference>
<dbReference type="GO" id="GO:0050852">
    <property type="term" value="P:T cell receptor signaling pathway"/>
    <property type="evidence" value="ECO:0007669"/>
    <property type="project" value="TreeGrafter"/>
</dbReference>
<dbReference type="GO" id="GO:0050863">
    <property type="term" value="P:regulation of T cell activation"/>
    <property type="evidence" value="ECO:0007669"/>
    <property type="project" value="UniProtKB-ARBA"/>
</dbReference>
<dbReference type="GO" id="GO:0001817">
    <property type="term" value="P:regulation of cytokine production"/>
    <property type="evidence" value="ECO:0007669"/>
    <property type="project" value="TreeGrafter"/>
</dbReference>
<sequence>MKLWKVLLLWTWSFTTGQEETASCVPLQTCLLPCRLDKGKADLIEWTHTKMFGTVHVLRDGKDELKNQNKAFRGRSALFPEEALKGNLSLQLSQVTLSDEGTYLCRSISYSPEFILNEKRVHLRLEGDEKDFSRFLQ</sequence>
<evidence type="ECO:0000256" key="5">
    <source>
        <dbReference type="ARBA" id="ARBA00023180"/>
    </source>
</evidence>
<feature type="domain" description="Immunoglobulin V-set" evidence="8">
    <location>
        <begin position="28"/>
        <end position="124"/>
    </location>
</feature>
<evidence type="ECO:0000313" key="10">
    <source>
        <dbReference type="Proteomes" id="UP001460270"/>
    </source>
</evidence>
<evidence type="ECO:0000256" key="3">
    <source>
        <dbReference type="ARBA" id="ARBA00023136"/>
    </source>
</evidence>
<dbReference type="GO" id="GO:0005102">
    <property type="term" value="F:signaling receptor binding"/>
    <property type="evidence" value="ECO:0007669"/>
    <property type="project" value="TreeGrafter"/>
</dbReference>
<proteinExistence type="predicted"/>
<dbReference type="PANTHER" id="PTHR24100:SF151">
    <property type="entry name" value="ICOS LIGAND"/>
    <property type="match status" value="1"/>
</dbReference>
<keyword evidence="3" id="KW-0472">Membrane</keyword>
<name>A0AAW0NQN3_9GOBI</name>
<organism evidence="9 10">
    <name type="scientific">Mugilogobius chulae</name>
    <name type="common">yellowstripe goby</name>
    <dbReference type="NCBI Taxonomy" id="88201"/>
    <lineage>
        <taxon>Eukaryota</taxon>
        <taxon>Metazoa</taxon>
        <taxon>Chordata</taxon>
        <taxon>Craniata</taxon>
        <taxon>Vertebrata</taxon>
        <taxon>Euteleostomi</taxon>
        <taxon>Actinopterygii</taxon>
        <taxon>Neopterygii</taxon>
        <taxon>Teleostei</taxon>
        <taxon>Neoteleostei</taxon>
        <taxon>Acanthomorphata</taxon>
        <taxon>Gobiaria</taxon>
        <taxon>Gobiiformes</taxon>
        <taxon>Gobioidei</taxon>
        <taxon>Gobiidae</taxon>
        <taxon>Gobionellinae</taxon>
        <taxon>Mugilogobius</taxon>
    </lineage>
</organism>
<dbReference type="Gene3D" id="2.60.40.10">
    <property type="entry name" value="Immunoglobulins"/>
    <property type="match status" value="1"/>
</dbReference>
<dbReference type="PANTHER" id="PTHR24100">
    <property type="entry name" value="BUTYROPHILIN"/>
    <property type="match status" value="1"/>
</dbReference>
<keyword evidence="10" id="KW-1185">Reference proteome</keyword>
<dbReference type="InterPro" id="IPR050504">
    <property type="entry name" value="IgSF_BTN/MOG"/>
</dbReference>
<feature type="signal peptide" evidence="7">
    <location>
        <begin position="1"/>
        <end position="17"/>
    </location>
</feature>
<dbReference type="FunFam" id="2.60.40.10:FF:000142">
    <property type="entry name" value="V-set domain-containing T-cell activation inhibitor 1"/>
    <property type="match status" value="1"/>
</dbReference>
<comment type="subcellular location">
    <subcellularLocation>
        <location evidence="1">Membrane</location>
    </subcellularLocation>
</comment>
<dbReference type="EMBL" id="JBBPFD010000011">
    <property type="protein sequence ID" value="KAK7906617.1"/>
    <property type="molecule type" value="Genomic_DNA"/>
</dbReference>
<dbReference type="InterPro" id="IPR013106">
    <property type="entry name" value="Ig_V-set"/>
</dbReference>
<evidence type="ECO:0000256" key="4">
    <source>
        <dbReference type="ARBA" id="ARBA00023157"/>
    </source>
</evidence>
<dbReference type="GO" id="GO:1903037">
    <property type="term" value="P:regulation of leukocyte cell-cell adhesion"/>
    <property type="evidence" value="ECO:0007669"/>
    <property type="project" value="UniProtKB-ARBA"/>
</dbReference>
<dbReference type="InterPro" id="IPR013783">
    <property type="entry name" value="Ig-like_fold"/>
</dbReference>
<evidence type="ECO:0000259" key="8">
    <source>
        <dbReference type="Pfam" id="PF07686"/>
    </source>
</evidence>
<feature type="chain" id="PRO_5043541810" description="Immunoglobulin V-set domain-containing protein" evidence="7">
    <location>
        <begin position="18"/>
        <end position="137"/>
    </location>
</feature>
<dbReference type="Pfam" id="PF07686">
    <property type="entry name" value="V-set"/>
    <property type="match status" value="1"/>
</dbReference>
<comment type="caution">
    <text evidence="9">The sequence shown here is derived from an EMBL/GenBank/DDBJ whole genome shotgun (WGS) entry which is preliminary data.</text>
</comment>
<keyword evidence="2 7" id="KW-0732">Signal</keyword>
<dbReference type="SUPFAM" id="SSF48726">
    <property type="entry name" value="Immunoglobulin"/>
    <property type="match status" value="1"/>
</dbReference>
<dbReference type="InterPro" id="IPR036179">
    <property type="entry name" value="Ig-like_dom_sf"/>
</dbReference>
<accession>A0AAW0NQN3</accession>
<evidence type="ECO:0000256" key="7">
    <source>
        <dbReference type="SAM" id="SignalP"/>
    </source>
</evidence>
<evidence type="ECO:0000313" key="9">
    <source>
        <dbReference type="EMBL" id="KAK7906617.1"/>
    </source>
</evidence>
<dbReference type="GO" id="GO:0009897">
    <property type="term" value="C:external side of plasma membrane"/>
    <property type="evidence" value="ECO:0007669"/>
    <property type="project" value="TreeGrafter"/>
</dbReference>
<evidence type="ECO:0000256" key="1">
    <source>
        <dbReference type="ARBA" id="ARBA00004370"/>
    </source>
</evidence>
<keyword evidence="4" id="KW-1015">Disulfide bond</keyword>
<evidence type="ECO:0000256" key="6">
    <source>
        <dbReference type="ARBA" id="ARBA00023319"/>
    </source>
</evidence>